<dbReference type="InterPro" id="IPR002557">
    <property type="entry name" value="Chitin-bd_dom"/>
</dbReference>
<dbReference type="EMBL" id="UFQT01001725">
    <property type="protein sequence ID" value="SSX31535.1"/>
    <property type="molecule type" value="Genomic_DNA"/>
</dbReference>
<dbReference type="VEuPathDB" id="VectorBase:CSON003794"/>
<dbReference type="InterPro" id="IPR036508">
    <property type="entry name" value="Chitin-bd_dom_sf"/>
</dbReference>
<dbReference type="InterPro" id="IPR052976">
    <property type="entry name" value="Scoloptoxin-like"/>
</dbReference>
<dbReference type="Gene3D" id="2.170.140.10">
    <property type="entry name" value="Chitin binding domain"/>
    <property type="match status" value="1"/>
</dbReference>
<accession>A0A336MPE9</accession>
<name>A0A336MPE9_CULSO</name>
<dbReference type="SUPFAM" id="SSF57625">
    <property type="entry name" value="Invertebrate chitin-binding proteins"/>
    <property type="match status" value="1"/>
</dbReference>
<protein>
    <submittedName>
        <fullName evidence="3">CSON003794 protein</fullName>
    </submittedName>
</protein>
<feature type="region of interest" description="Disordered" evidence="1">
    <location>
        <begin position="372"/>
        <end position="431"/>
    </location>
</feature>
<feature type="compositionally biased region" description="Low complexity" evidence="1">
    <location>
        <begin position="372"/>
        <end position="426"/>
    </location>
</feature>
<feature type="domain" description="Chitin-binding type-2" evidence="2">
    <location>
        <begin position="15"/>
        <end position="73"/>
    </location>
</feature>
<dbReference type="PROSITE" id="PS50940">
    <property type="entry name" value="CHIT_BIND_II"/>
    <property type="match status" value="1"/>
</dbReference>
<gene>
    <name evidence="3" type="primary">CSON003794</name>
</gene>
<evidence type="ECO:0000256" key="1">
    <source>
        <dbReference type="SAM" id="MobiDB-lite"/>
    </source>
</evidence>
<dbReference type="Pfam" id="PF01607">
    <property type="entry name" value="CBM_14"/>
    <property type="match status" value="1"/>
</dbReference>
<reference evidence="3" key="1">
    <citation type="submission" date="2018-07" db="EMBL/GenBank/DDBJ databases">
        <authorList>
            <person name="Quirk P.G."/>
            <person name="Krulwich T.A."/>
        </authorList>
    </citation>
    <scope>NUCLEOTIDE SEQUENCE</scope>
</reference>
<dbReference type="PANTHER" id="PTHR22933">
    <property type="entry name" value="FI18007P1-RELATED"/>
    <property type="match status" value="1"/>
</dbReference>
<dbReference type="GO" id="GO:0005576">
    <property type="term" value="C:extracellular region"/>
    <property type="evidence" value="ECO:0007669"/>
    <property type="project" value="InterPro"/>
</dbReference>
<evidence type="ECO:0000259" key="2">
    <source>
        <dbReference type="PROSITE" id="PS50940"/>
    </source>
</evidence>
<feature type="region of interest" description="Disordered" evidence="1">
    <location>
        <begin position="120"/>
        <end position="155"/>
    </location>
</feature>
<sequence length="636" mass="72000">MKELIDRLRNFPRTTFSCSGRPAGYYADVETGCQIYHMCDGQGRQFTNICPNATLFQQRMLICDHWYMVNCDRAESNYDANLLIGQRDQPFVTEEERIYEIRTPRPDILDRPYAPDYSGESFRKQYKNPYPVPQNSINPGPQLKQPKPFSSPNRDIFLESESSHAAKPVHEQASNIIDDIKKTITGSKNDQVLATAESRTDTTIPTEKPALIVPPSKYYSPPFLEPVYNREYTEDVENNKVARTPADGDFTRRTFPTTTKSPYDRYDFKAFDSILKAVRKANREDYDFSKYIRNKDGTLTSRRPTQSKVVSKYSGFQQQATTKKNNLFTATQAPVKSVPNRNSFKNQAPSIQNPSGFGLGNAQTTFLPTTTARPQTTRTTTRPTTSRTTTPRATTTTTTTKRPVTTRRTTVTTTRRSTTTQRATARPRPPLSAIASPALSIVPPVQEPRPFAPSNSNKFSNGQTINKVPSSDSAIPPLALELLPPFEKEIFHDVATTVGPPIYYEWKSQVPASELLPPFENEQQELDNFAAHSQATRSVSGRDSTSFQNALEKLIKSNWTELRTIHSIPEYNFPLDREEFRTGYDNSERVNSFLLKIPDHNALNGREWYGENPKCPDCHPSFLKPGLCTPCIKIRE</sequence>
<dbReference type="AlphaFoldDB" id="A0A336MPE9"/>
<evidence type="ECO:0000313" key="3">
    <source>
        <dbReference type="EMBL" id="SSX31535.1"/>
    </source>
</evidence>
<proteinExistence type="predicted"/>
<dbReference type="PANTHER" id="PTHR22933:SF44">
    <property type="entry name" value="RE15157P"/>
    <property type="match status" value="1"/>
</dbReference>
<organism evidence="3">
    <name type="scientific">Culicoides sonorensis</name>
    <name type="common">Biting midge</name>
    <dbReference type="NCBI Taxonomy" id="179676"/>
    <lineage>
        <taxon>Eukaryota</taxon>
        <taxon>Metazoa</taxon>
        <taxon>Ecdysozoa</taxon>
        <taxon>Arthropoda</taxon>
        <taxon>Hexapoda</taxon>
        <taxon>Insecta</taxon>
        <taxon>Pterygota</taxon>
        <taxon>Neoptera</taxon>
        <taxon>Endopterygota</taxon>
        <taxon>Diptera</taxon>
        <taxon>Nematocera</taxon>
        <taxon>Chironomoidea</taxon>
        <taxon>Ceratopogonidae</taxon>
        <taxon>Ceratopogoninae</taxon>
        <taxon>Culicoides</taxon>
        <taxon>Monoculicoides</taxon>
    </lineage>
</organism>
<dbReference type="GO" id="GO:0008061">
    <property type="term" value="F:chitin binding"/>
    <property type="evidence" value="ECO:0007669"/>
    <property type="project" value="InterPro"/>
</dbReference>